<keyword evidence="1" id="KW-0472">Membrane</keyword>
<accession>A0A1F5WFN3</accession>
<gene>
    <name evidence="2" type="ORF">A3J56_00365</name>
</gene>
<protein>
    <submittedName>
        <fullName evidence="2">Uncharacterized protein</fullName>
    </submittedName>
</protein>
<keyword evidence="1" id="KW-1133">Transmembrane helix</keyword>
<keyword evidence="1" id="KW-0812">Transmembrane</keyword>
<feature type="transmembrane region" description="Helical" evidence="1">
    <location>
        <begin position="21"/>
        <end position="45"/>
    </location>
</feature>
<dbReference type="AlphaFoldDB" id="A0A1F5WFN3"/>
<dbReference type="STRING" id="1798338.A3J56_00365"/>
<sequence>MTAQDIISFVRAIFSYDYTAIIVWLKIISGIISALFVVGIAYAAYHTQRVFAKYRANAGLATAQAPLPTTEPSPKNIAQWNTILERAASDDENERKLAIIAADSLLDKIFVLQGYKGENLGARLRNVEPSDLDTLQDLWEAHKLRNRIAHEPHYALSREEATSAVKLYENTLKELRYL</sequence>
<evidence type="ECO:0000313" key="2">
    <source>
        <dbReference type="EMBL" id="OGF74436.1"/>
    </source>
</evidence>
<dbReference type="Proteomes" id="UP000178406">
    <property type="component" value="Unassembled WGS sequence"/>
</dbReference>
<dbReference type="EMBL" id="MFHQ01000019">
    <property type="protein sequence ID" value="OGF74436.1"/>
    <property type="molecule type" value="Genomic_DNA"/>
</dbReference>
<evidence type="ECO:0000313" key="3">
    <source>
        <dbReference type="Proteomes" id="UP000178406"/>
    </source>
</evidence>
<reference evidence="2 3" key="1">
    <citation type="journal article" date="2016" name="Nat. Commun.">
        <title>Thousands of microbial genomes shed light on interconnected biogeochemical processes in an aquifer system.</title>
        <authorList>
            <person name="Anantharaman K."/>
            <person name="Brown C.T."/>
            <person name="Hug L.A."/>
            <person name="Sharon I."/>
            <person name="Castelle C.J."/>
            <person name="Probst A.J."/>
            <person name="Thomas B.C."/>
            <person name="Singh A."/>
            <person name="Wilkins M.J."/>
            <person name="Karaoz U."/>
            <person name="Brodie E.L."/>
            <person name="Williams K.H."/>
            <person name="Hubbard S.S."/>
            <person name="Banfield J.F."/>
        </authorList>
    </citation>
    <scope>NUCLEOTIDE SEQUENCE [LARGE SCALE GENOMIC DNA]</scope>
</reference>
<organism evidence="2 3">
    <name type="scientific">Candidatus Giovannonibacteria bacterium RIFCSPHIGHO2_02_FULL_46_20</name>
    <dbReference type="NCBI Taxonomy" id="1798338"/>
    <lineage>
        <taxon>Bacteria</taxon>
        <taxon>Candidatus Giovannoniibacteriota</taxon>
    </lineage>
</organism>
<evidence type="ECO:0000256" key="1">
    <source>
        <dbReference type="SAM" id="Phobius"/>
    </source>
</evidence>
<name>A0A1F5WFN3_9BACT</name>
<proteinExistence type="predicted"/>
<comment type="caution">
    <text evidence="2">The sequence shown here is derived from an EMBL/GenBank/DDBJ whole genome shotgun (WGS) entry which is preliminary data.</text>
</comment>